<dbReference type="GO" id="GO:0004803">
    <property type="term" value="F:transposase activity"/>
    <property type="evidence" value="ECO:0007669"/>
    <property type="project" value="InterPro"/>
</dbReference>
<comment type="caution">
    <text evidence="3">The sequence shown here is derived from an EMBL/GenBank/DDBJ whole genome shotgun (WGS) entry which is preliminary data.</text>
</comment>
<accession>A0A917XHI7</accession>
<proteinExistence type="predicted"/>
<organism evidence="3 4">
    <name type="scientific">Streptomyces fuscichromogenes</name>
    <dbReference type="NCBI Taxonomy" id="1324013"/>
    <lineage>
        <taxon>Bacteria</taxon>
        <taxon>Bacillati</taxon>
        <taxon>Actinomycetota</taxon>
        <taxon>Actinomycetes</taxon>
        <taxon>Kitasatosporales</taxon>
        <taxon>Streptomycetaceae</taxon>
        <taxon>Streptomyces</taxon>
    </lineage>
</organism>
<dbReference type="Pfam" id="PF01526">
    <property type="entry name" value="DDE_Tnp_Tn3"/>
    <property type="match status" value="1"/>
</dbReference>
<dbReference type="Proteomes" id="UP000653411">
    <property type="component" value="Unassembled WGS sequence"/>
</dbReference>
<feature type="compositionally biased region" description="Basic residues" evidence="1">
    <location>
        <begin position="34"/>
        <end position="49"/>
    </location>
</feature>
<sequence>MEVTLCRSLSSSGLRCRPSPLHGGSAAGREERRPHHRAGRRFAHGGPKRPTYRAIEELGRAVRTAFLRDYPAGADLRREINDGLQVVENRNSANHDLFHGKDGDLTGSDKEAQEVSMLALHLHLLQSALAHVNTPLLQDILGEEKWQKPAHRHRPADTAAVLFSHVNRYGRFDQRRTVRPGRHPETRYRCDRSLGSRVRYDCPT</sequence>
<feature type="region of interest" description="Disordered" evidence="1">
    <location>
        <begin position="9"/>
        <end position="49"/>
    </location>
</feature>
<evidence type="ECO:0000313" key="3">
    <source>
        <dbReference type="EMBL" id="GGN27131.1"/>
    </source>
</evidence>
<feature type="compositionally biased region" description="Low complexity" evidence="1">
    <location>
        <begin position="9"/>
        <end position="21"/>
    </location>
</feature>
<feature type="domain" description="Tn3 transposase DDE" evidence="2">
    <location>
        <begin position="40"/>
        <end position="172"/>
    </location>
</feature>
<gene>
    <name evidence="3" type="ORF">GCM10011578_062130</name>
</gene>
<reference evidence="3" key="1">
    <citation type="journal article" date="2014" name="Int. J. Syst. Evol. Microbiol.">
        <title>Complete genome sequence of Corynebacterium casei LMG S-19264T (=DSM 44701T), isolated from a smear-ripened cheese.</title>
        <authorList>
            <consortium name="US DOE Joint Genome Institute (JGI-PGF)"/>
            <person name="Walter F."/>
            <person name="Albersmeier A."/>
            <person name="Kalinowski J."/>
            <person name="Ruckert C."/>
        </authorList>
    </citation>
    <scope>NUCLEOTIDE SEQUENCE</scope>
    <source>
        <strain evidence="3">CGMCC 4.7110</strain>
    </source>
</reference>
<evidence type="ECO:0000259" key="2">
    <source>
        <dbReference type="Pfam" id="PF01526"/>
    </source>
</evidence>
<reference evidence="3" key="2">
    <citation type="submission" date="2020-09" db="EMBL/GenBank/DDBJ databases">
        <authorList>
            <person name="Sun Q."/>
            <person name="Zhou Y."/>
        </authorList>
    </citation>
    <scope>NUCLEOTIDE SEQUENCE</scope>
    <source>
        <strain evidence="3">CGMCC 4.7110</strain>
    </source>
</reference>
<dbReference type="AlphaFoldDB" id="A0A917XHI7"/>
<dbReference type="InterPro" id="IPR002513">
    <property type="entry name" value="Tn3_Tnp_DDE_dom"/>
</dbReference>
<dbReference type="GO" id="GO:0006313">
    <property type="term" value="P:DNA transposition"/>
    <property type="evidence" value="ECO:0007669"/>
    <property type="project" value="InterPro"/>
</dbReference>
<evidence type="ECO:0000256" key="1">
    <source>
        <dbReference type="SAM" id="MobiDB-lite"/>
    </source>
</evidence>
<name>A0A917XHI7_9ACTN</name>
<protein>
    <recommendedName>
        <fullName evidence="2">Tn3 transposase DDE domain-containing protein</fullName>
    </recommendedName>
</protein>
<evidence type="ECO:0000313" key="4">
    <source>
        <dbReference type="Proteomes" id="UP000653411"/>
    </source>
</evidence>
<keyword evidence="4" id="KW-1185">Reference proteome</keyword>
<dbReference type="EMBL" id="BMML01000016">
    <property type="protein sequence ID" value="GGN27131.1"/>
    <property type="molecule type" value="Genomic_DNA"/>
</dbReference>